<dbReference type="InParanoid" id="E9HXP6"/>
<feature type="region of interest" description="Disordered" evidence="1">
    <location>
        <begin position="19"/>
        <end position="43"/>
    </location>
</feature>
<dbReference type="KEGG" id="dpx:DAPPUDRAFT_268352"/>
<keyword evidence="3" id="KW-1185">Reference proteome</keyword>
<reference evidence="2 3" key="1">
    <citation type="journal article" date="2011" name="Science">
        <title>The ecoresponsive genome of Daphnia pulex.</title>
        <authorList>
            <person name="Colbourne J.K."/>
            <person name="Pfrender M.E."/>
            <person name="Gilbert D."/>
            <person name="Thomas W.K."/>
            <person name="Tucker A."/>
            <person name="Oakley T.H."/>
            <person name="Tokishita S."/>
            <person name="Aerts A."/>
            <person name="Arnold G.J."/>
            <person name="Basu M.K."/>
            <person name="Bauer D.J."/>
            <person name="Caceres C.E."/>
            <person name="Carmel L."/>
            <person name="Casola C."/>
            <person name="Choi J.H."/>
            <person name="Detter J.C."/>
            <person name="Dong Q."/>
            <person name="Dusheyko S."/>
            <person name="Eads B.D."/>
            <person name="Frohlich T."/>
            <person name="Geiler-Samerotte K.A."/>
            <person name="Gerlach D."/>
            <person name="Hatcher P."/>
            <person name="Jogdeo S."/>
            <person name="Krijgsveld J."/>
            <person name="Kriventseva E.V."/>
            <person name="Kultz D."/>
            <person name="Laforsch C."/>
            <person name="Lindquist E."/>
            <person name="Lopez J."/>
            <person name="Manak J.R."/>
            <person name="Muller J."/>
            <person name="Pangilinan J."/>
            <person name="Patwardhan R.P."/>
            <person name="Pitluck S."/>
            <person name="Pritham E.J."/>
            <person name="Rechtsteiner A."/>
            <person name="Rho M."/>
            <person name="Rogozin I.B."/>
            <person name="Sakarya O."/>
            <person name="Salamov A."/>
            <person name="Schaack S."/>
            <person name="Shapiro H."/>
            <person name="Shiga Y."/>
            <person name="Skalitzky C."/>
            <person name="Smith Z."/>
            <person name="Souvorov A."/>
            <person name="Sung W."/>
            <person name="Tang Z."/>
            <person name="Tsuchiya D."/>
            <person name="Tu H."/>
            <person name="Vos H."/>
            <person name="Wang M."/>
            <person name="Wolf Y.I."/>
            <person name="Yamagata H."/>
            <person name="Yamada T."/>
            <person name="Ye Y."/>
            <person name="Shaw J.R."/>
            <person name="Andrews J."/>
            <person name="Crease T.J."/>
            <person name="Tang H."/>
            <person name="Lucas S.M."/>
            <person name="Robertson H.M."/>
            <person name="Bork P."/>
            <person name="Koonin E.V."/>
            <person name="Zdobnov E.M."/>
            <person name="Grigoriev I.V."/>
            <person name="Lynch M."/>
            <person name="Boore J.L."/>
        </authorList>
    </citation>
    <scope>NUCLEOTIDE SEQUENCE [LARGE SCALE GENOMIC DNA]</scope>
</reference>
<dbReference type="AlphaFoldDB" id="E9HXP6"/>
<evidence type="ECO:0000256" key="1">
    <source>
        <dbReference type="SAM" id="MobiDB-lite"/>
    </source>
</evidence>
<protein>
    <submittedName>
        <fullName evidence="2">Uncharacterized protein</fullName>
    </submittedName>
</protein>
<feature type="compositionally biased region" description="Pro residues" evidence="1">
    <location>
        <begin position="31"/>
        <end position="40"/>
    </location>
</feature>
<sequence>MAYLEEITVQEARSRHANLYSSVSNRTPTPTNRPAPPPTPRNDLTTLQDQIKAIQQEMYTMTAATIPQIQVNIQSLAVDLEDTNKKISKFDQRFSSIDKQQQINMQIQQNRFNRLEELLMGRVTDRSHSPPHVTADPLRATMNPKLLHHKNEQSPMFSTTSQWSDDMDTGNDK</sequence>
<evidence type="ECO:0000313" key="3">
    <source>
        <dbReference type="Proteomes" id="UP000000305"/>
    </source>
</evidence>
<feature type="compositionally biased region" description="Polar residues" evidence="1">
    <location>
        <begin position="153"/>
        <end position="164"/>
    </location>
</feature>
<dbReference type="HOGENOM" id="CLU_1549211_0_0_1"/>
<evidence type="ECO:0000313" key="2">
    <source>
        <dbReference type="EMBL" id="EFX63480.1"/>
    </source>
</evidence>
<dbReference type="Proteomes" id="UP000000305">
    <property type="component" value="Unassembled WGS sequence"/>
</dbReference>
<dbReference type="EMBL" id="GL733059">
    <property type="protein sequence ID" value="EFX63480.1"/>
    <property type="molecule type" value="Genomic_DNA"/>
</dbReference>
<name>E9HXP6_DAPPU</name>
<gene>
    <name evidence="2" type="ORF">DAPPUDRAFT_268352</name>
</gene>
<accession>E9HXP6</accession>
<organism evidence="2 3">
    <name type="scientific">Daphnia pulex</name>
    <name type="common">Water flea</name>
    <dbReference type="NCBI Taxonomy" id="6669"/>
    <lineage>
        <taxon>Eukaryota</taxon>
        <taxon>Metazoa</taxon>
        <taxon>Ecdysozoa</taxon>
        <taxon>Arthropoda</taxon>
        <taxon>Crustacea</taxon>
        <taxon>Branchiopoda</taxon>
        <taxon>Diplostraca</taxon>
        <taxon>Cladocera</taxon>
        <taxon>Anomopoda</taxon>
        <taxon>Daphniidae</taxon>
        <taxon>Daphnia</taxon>
    </lineage>
</organism>
<feature type="region of interest" description="Disordered" evidence="1">
    <location>
        <begin position="149"/>
        <end position="173"/>
    </location>
</feature>
<proteinExistence type="predicted"/>